<dbReference type="PROSITE" id="PS51360">
    <property type="entry name" value="PLUS3"/>
    <property type="match status" value="1"/>
</dbReference>
<keyword evidence="18" id="KW-0206">Cytoskeleton</keyword>
<evidence type="ECO:0000256" key="11">
    <source>
        <dbReference type="ARBA" id="ARBA00022553"/>
    </source>
</evidence>
<feature type="compositionally biased region" description="Polar residues" evidence="28">
    <location>
        <begin position="827"/>
        <end position="877"/>
    </location>
</feature>
<keyword evidence="13 26" id="KW-0547">Nucleotide-binding</keyword>
<dbReference type="SUPFAM" id="SSF103243">
    <property type="entry name" value="KA1-like"/>
    <property type="match status" value="1"/>
</dbReference>
<sequence>MRTRQLFARPALRSRAIHVIVLAKVGPRHVSLIGWDGSESAASTRVSSSRSRTSDEPHIGKYKLLKTIGKGNFAKVKLAKHMPTGKEVAIKIIDKTQLNPGSLQKLFREVRIMKMLDHPNIVKLFQVIETEKTLYLVMEYASGGEVFDYLVLHGRMKEKEARAKFRQVGDDDSLFSCYLGLTKIVSAVQYCHQKKIIHRDLKAENLLLDSEMNIKIADFGFSNEFTPGNKLDTFCGSPPYAAPELFQGKKYDGPEVDVWSLGVILYTLVSGSLPFDGSTLRELRERVLRGKYRIPFYMSTDCENLLKKFLVLNPAKRASLENIMKDKWMNMGYEEEELKPYLEPEPDYKDLKRIEALVNMGYNRSDIEESLGNAKYDDVFATYLLLGRKSSDPESDGSRSGSSLSLRNIPPAVSLGNAQSPSHSHRGVHRSISATNAKPSRRASSGGETLRESQQQQQGTATGGGLIFHIFCYEMLLLIVTPNSPLACKLLTPPSSAWTCCLVILLSHPSSNNVIQPNVSEDDLWVVGSKVTFNWIGRQTLDGDWQPSEGSESPGSGRLSVQELEPSSLILDGAPTGTPNAANHNHTPASNFKRQNTVDSATIKENTARINSASVAVRPTAVKNAANIPVLDTNVSSSASPGTGKPRVTKSNTMTGNRALTPVSSVGRRNTLSYDAKAASNEKTNAAGDTPTWSLSKKGHGSGGQKLVGACSVVVVVIILRHLAVSMTGLFVCTAHWEAEMGCQVVRPKVISSLLPSRQQAELSTQPLIPLLTRSGKVPAYMSRGHKFDLRQWVANRVNSALCGQMRHYLITARSIGGGRGPPVSPAVSNRQQPFPRNVPSRSTFHSGQNRPRNHTTSYGQQSPLQSQDTSAISHSGRTSFFSKLSSRFSKRPMDQVPKHVVGSTVNDDQVKPRSLRFTWSMKTTSSRDPNEIMAEIRKVLDANNCDYEQRERFLLLCVHGDPNTDSLVQWEIEVCKLPRLSLNGVRFKRISGTSIGFKNIASKIANELKLRGERAPSGLSTFQWLTMEDWPEEAMEIPAGEWKTIQEKPSPVHPTKIRTSICPSSAVELNMTSALTNYATEAGFVNQSGLDKMEQKIVSQCDKQKYVDNRFLYVIDALRKVQALSRRPVGRAQMAAPRWRRPDGSAQLSGFEFLDPFYKSFVKCGYAGSNFPAHIFPSMVGRPIIRAVNKIGDIEVKDLMVGDEASKLRSMLEVNYPMENGIVRNWEDMCHVWDYTFGPEKMNINPKECKILLTEPPMNPTKNREKMIEVMFEKYQFAGAYIAIQAVLTLYAQGLLSGVVVDCGDGVTHICPVYEEFALPHLTRRLDIAGRDITRYLIKLLLLRGYAFNHSADFETVRIMKEKLCYIGYNIETEQKLALETTVLVEPYTLPDGRVIKVGGERFEAPEALFQPHLINVEGQGGNSSVDSQPDSSTKSISLLFGPDEAVNDSIAELVFNTIQAADIDMRSELYKHIVLSGGSTMYPGLPSRLEREIKQLYLERVLKNDIDKLSKFKIRIEAPPRRKDMVFIGGAVLAEVMKDRDNFWMSNEEYQEKGVGILKKLVAGANPPVCYFSQLFIFIFTTMVKRKNQVLIDSDSGESDDSGSDLDSELLSLAKKKKTKEPDESATEANNKPPEKPFTDSDTSDSDDEWDAKGSSKKKKKVKPAKRTGKRTATKSSSGSDSESEKEKESEPEEGEVSDSEVSDSDSSALSQEEFNDGYDENLMGDEEDQARLTQMTEKEREQEIFKRIEQREVMKTRFEIEKKLRLAKKQEMKKKRDQEKKKEEKMDAKERSKERKKTVEDRGRTDKKAQAMNLLKLRREEKREREEKEKQQRIEQEKKREEEKEGDEVEEEEGEQPEEKSNNSKMKLKASDIYSDDSGSDSDKSDKPAESRRRSSSSSSRSSSDSDSDKKSVASSRTKTKKVLYVTKREDLNKIRLSRHKMERFVHLPFFERVVRGCFVRIGIGNNNGKPVYRNVSSSSSSSSSSSTVSSLGSSQSISISLYVCEIAGVCETGKIYQLGSTRTNKGLKLRHGAQERVFRLEFISNQDFTESEFFKWKETCALQGISLPTHDELEGKLIDIKEAVIYEFKEEDIEKIVREKERFKQNPYNYAMKKTQLMKERDMALAKGDELEAGQIQQRLHELEERAEELDKMRTSTISSISYINDRNRKKNVEEAEKAIMEEVRLNKGKKIDDPFTRRSTKPSMHFKRSDLEGVIEIPISELGLVEPLVSDDLPPISELVGLVSHQEKEEEPHRKRKEQGKGGSKTDDLFSAHDFDIKIDLEVPLPNNPVSVTPKPVAMVKDTGPRRSLNLEDYKKKRGLI</sequence>
<feature type="compositionally biased region" description="Acidic residues" evidence="28">
    <location>
        <begin position="1716"/>
        <end position="1731"/>
    </location>
</feature>
<gene>
    <name evidence="33" type="ORF">TCMB3V08_LOCUS3154</name>
</gene>
<feature type="compositionally biased region" description="Basic and acidic residues" evidence="28">
    <location>
        <begin position="1884"/>
        <end position="1896"/>
    </location>
</feature>
<dbReference type="PRINTS" id="PR00190">
    <property type="entry name" value="ACTIN"/>
</dbReference>
<evidence type="ECO:0000256" key="16">
    <source>
        <dbReference type="ARBA" id="ARBA00023136"/>
    </source>
</evidence>
<evidence type="ECO:0000256" key="24">
    <source>
        <dbReference type="ARBA" id="ARBA00071529"/>
    </source>
</evidence>
<comment type="similarity">
    <text evidence="6">Belongs to the actin family. ARP2 subfamily.</text>
</comment>
<evidence type="ECO:0000256" key="15">
    <source>
        <dbReference type="ARBA" id="ARBA00022840"/>
    </source>
</evidence>
<proteinExistence type="inferred from homology"/>
<dbReference type="InterPro" id="IPR017441">
    <property type="entry name" value="Protein_kinase_ATP_BS"/>
</dbReference>
<dbReference type="InterPro" id="IPR049508">
    <property type="entry name" value="MARK1-4_cat"/>
</dbReference>
<dbReference type="SUPFAM" id="SSF159042">
    <property type="entry name" value="Plus3-like"/>
    <property type="match status" value="2"/>
</dbReference>
<evidence type="ECO:0000256" key="4">
    <source>
        <dbReference type="ARBA" id="ARBA00004544"/>
    </source>
</evidence>
<evidence type="ECO:0000313" key="33">
    <source>
        <dbReference type="EMBL" id="CAD7570449.1"/>
    </source>
</evidence>
<dbReference type="Pfam" id="PF00022">
    <property type="entry name" value="Actin"/>
    <property type="match status" value="1"/>
</dbReference>
<organism evidence="33">
    <name type="scientific">Timema californicum</name>
    <name type="common">California timema</name>
    <name type="synonym">Walking stick</name>
    <dbReference type="NCBI Taxonomy" id="61474"/>
    <lineage>
        <taxon>Eukaryota</taxon>
        <taxon>Metazoa</taxon>
        <taxon>Ecdysozoa</taxon>
        <taxon>Arthropoda</taxon>
        <taxon>Hexapoda</taxon>
        <taxon>Insecta</taxon>
        <taxon>Pterygota</taxon>
        <taxon>Neoptera</taxon>
        <taxon>Polyneoptera</taxon>
        <taxon>Phasmatodea</taxon>
        <taxon>Timematodea</taxon>
        <taxon>Timematoidea</taxon>
        <taxon>Timematidae</taxon>
        <taxon>Timema</taxon>
    </lineage>
</organism>
<evidence type="ECO:0000256" key="1">
    <source>
        <dbReference type="ARBA" id="ARBA00004236"/>
    </source>
</evidence>
<evidence type="ECO:0000256" key="22">
    <source>
        <dbReference type="ARBA" id="ARBA00054424"/>
    </source>
</evidence>
<reference evidence="33" key="1">
    <citation type="submission" date="2020-11" db="EMBL/GenBank/DDBJ databases">
        <authorList>
            <person name="Tran Van P."/>
        </authorList>
    </citation>
    <scope>NUCLEOTIDE SEQUENCE</scope>
</reference>
<dbReference type="Gene3D" id="3.30.200.20">
    <property type="entry name" value="Phosphorylase Kinase, domain 1"/>
    <property type="match status" value="1"/>
</dbReference>
<feature type="domain" description="Protein kinase" evidence="29">
    <location>
        <begin position="62"/>
        <end position="329"/>
    </location>
</feature>
<dbReference type="InterPro" id="IPR015940">
    <property type="entry name" value="UBA"/>
</dbReference>
<dbReference type="PANTHER" id="PTHR24346:SF82">
    <property type="entry name" value="KP78A-RELATED"/>
    <property type="match status" value="1"/>
</dbReference>
<dbReference type="PROSITE" id="PS00107">
    <property type="entry name" value="PROTEIN_KINASE_ATP"/>
    <property type="match status" value="1"/>
</dbReference>
<comment type="catalytic activity">
    <reaction evidence="21">
        <text>L-seryl-[protein] + ATP = O-phospho-L-seryl-[protein] + ADP + H(+)</text>
        <dbReference type="Rhea" id="RHEA:17989"/>
        <dbReference type="Rhea" id="RHEA-COMP:9863"/>
        <dbReference type="Rhea" id="RHEA-COMP:11604"/>
        <dbReference type="ChEBI" id="CHEBI:15378"/>
        <dbReference type="ChEBI" id="CHEBI:29999"/>
        <dbReference type="ChEBI" id="CHEBI:30616"/>
        <dbReference type="ChEBI" id="CHEBI:83421"/>
        <dbReference type="ChEBI" id="CHEBI:456216"/>
        <dbReference type="EC" id="2.7.11.1"/>
    </reaction>
</comment>
<keyword evidence="10" id="KW-0723">Serine/threonine-protein kinase</keyword>
<dbReference type="GO" id="GO:0005856">
    <property type="term" value="C:cytoskeleton"/>
    <property type="evidence" value="ECO:0007669"/>
    <property type="project" value="UniProtKB-SubCell"/>
</dbReference>
<feature type="compositionally biased region" description="Low complexity" evidence="28">
    <location>
        <begin position="547"/>
        <end position="557"/>
    </location>
</feature>
<dbReference type="FunFam" id="1.10.8.10:FF:000005">
    <property type="entry name" value="Non-specific serine/threonine protein kinase"/>
    <property type="match status" value="1"/>
</dbReference>
<protein>
    <recommendedName>
        <fullName evidence="24">MAP/microtubule affinity-regulating kinase 3</fullName>
        <ecNumber evidence="7">2.7.11.1</ecNumber>
    </recommendedName>
    <alternativeName>
        <fullName evidence="25">Serine/threonine-protein kinase par-1</fullName>
    </alternativeName>
</protein>
<dbReference type="EC" id="2.7.11.1" evidence="7"/>
<dbReference type="CDD" id="cd14337">
    <property type="entry name" value="UBA_MARK_Par1"/>
    <property type="match status" value="1"/>
</dbReference>
<dbReference type="InterPro" id="IPR020902">
    <property type="entry name" value="Actin/actin-like_CS"/>
</dbReference>
<dbReference type="FunFam" id="3.30.420.40:FF:000538">
    <property type="entry name" value="Actin-related protein 2"/>
    <property type="match status" value="1"/>
</dbReference>
<comment type="similarity">
    <text evidence="5">Belongs to the protein kinase superfamily. CAMK Ser/Thr protein kinase family. SNF1 subfamily.</text>
</comment>
<feature type="binding site" evidence="26">
    <location>
        <position position="91"/>
    </location>
    <ligand>
        <name>ATP</name>
        <dbReference type="ChEBI" id="CHEBI:30616"/>
    </ligand>
</feature>
<dbReference type="EMBL" id="OE180063">
    <property type="protein sequence ID" value="CAD7570449.1"/>
    <property type="molecule type" value="Genomic_DNA"/>
</dbReference>
<feature type="region of interest" description="Disordered" evidence="28">
    <location>
        <begin position="681"/>
        <end position="703"/>
    </location>
</feature>
<dbReference type="GO" id="GO:0000226">
    <property type="term" value="P:microtubule cytoskeleton organization"/>
    <property type="evidence" value="ECO:0007669"/>
    <property type="project" value="TreeGrafter"/>
</dbReference>
<dbReference type="FunFam" id="1.10.510.10:FF:001032">
    <property type="entry name" value="KP78b, isoform A"/>
    <property type="match status" value="1"/>
</dbReference>
<dbReference type="SMART" id="SM00165">
    <property type="entry name" value="UBA"/>
    <property type="match status" value="1"/>
</dbReference>
<dbReference type="CDD" id="cd10220">
    <property type="entry name" value="ASKHA_NBD_Arp2"/>
    <property type="match status" value="1"/>
</dbReference>
<feature type="compositionally biased region" description="Basic and acidic residues" evidence="28">
    <location>
        <begin position="1767"/>
        <end position="1812"/>
    </location>
</feature>
<dbReference type="InterPro" id="IPR008271">
    <property type="entry name" value="Ser/Thr_kinase_AS"/>
</dbReference>
<dbReference type="PROSITE" id="PS50032">
    <property type="entry name" value="KA1"/>
    <property type="match status" value="1"/>
</dbReference>
<evidence type="ECO:0000256" key="9">
    <source>
        <dbReference type="ARBA" id="ARBA00022490"/>
    </source>
</evidence>
<dbReference type="GO" id="GO:0003779">
    <property type="term" value="F:actin binding"/>
    <property type="evidence" value="ECO:0007669"/>
    <property type="project" value="UniProtKB-KW"/>
</dbReference>
<dbReference type="InterPro" id="IPR028375">
    <property type="entry name" value="KA1/Ssp2_C"/>
</dbReference>
<feature type="region of interest" description="Disordered" evidence="28">
    <location>
        <begin position="1767"/>
        <end position="1921"/>
    </location>
</feature>
<dbReference type="PROSITE" id="PS00108">
    <property type="entry name" value="PROTEIN_KINASE_ST"/>
    <property type="match status" value="1"/>
</dbReference>
<feature type="region of interest" description="Disordered" evidence="28">
    <location>
        <begin position="2248"/>
        <end position="2274"/>
    </location>
</feature>
<feature type="compositionally biased region" description="Basic and acidic residues" evidence="28">
    <location>
        <begin position="2308"/>
        <end position="2320"/>
    </location>
</feature>
<evidence type="ECO:0000256" key="3">
    <source>
        <dbReference type="ARBA" id="ARBA00004316"/>
    </source>
</evidence>
<dbReference type="GO" id="GO:0005938">
    <property type="term" value="C:cell cortex"/>
    <property type="evidence" value="ECO:0007669"/>
    <property type="project" value="UniProtKB-SubCell"/>
</dbReference>
<dbReference type="Gene3D" id="3.30.420.40">
    <property type="match status" value="2"/>
</dbReference>
<feature type="domain" description="Plus3" evidence="32">
    <location>
        <begin position="1929"/>
        <end position="2089"/>
    </location>
</feature>
<dbReference type="Gene3D" id="3.90.70.200">
    <property type="entry name" value="Plus-3 domain"/>
    <property type="match status" value="1"/>
</dbReference>
<evidence type="ECO:0000256" key="5">
    <source>
        <dbReference type="ARBA" id="ARBA00006234"/>
    </source>
</evidence>
<dbReference type="Gene3D" id="3.30.310.80">
    <property type="entry name" value="Kinase associated domain 1, KA1"/>
    <property type="match status" value="1"/>
</dbReference>
<evidence type="ECO:0000259" key="30">
    <source>
        <dbReference type="PROSITE" id="PS50030"/>
    </source>
</evidence>
<feature type="compositionally biased region" description="Acidic residues" evidence="28">
    <location>
        <begin position="1847"/>
        <end position="1859"/>
    </location>
</feature>
<evidence type="ECO:0000256" key="26">
    <source>
        <dbReference type="PROSITE-ProRule" id="PRU10141"/>
    </source>
</evidence>
<dbReference type="SUPFAM" id="SSF56112">
    <property type="entry name" value="Protein kinase-like (PK-like)"/>
    <property type="match status" value="1"/>
</dbReference>
<feature type="region of interest" description="Disordered" evidence="28">
    <location>
        <begin position="635"/>
        <end position="661"/>
    </location>
</feature>
<evidence type="ECO:0000256" key="21">
    <source>
        <dbReference type="ARBA" id="ARBA00048679"/>
    </source>
</evidence>
<dbReference type="Pfam" id="PF03126">
    <property type="entry name" value="Plus-3"/>
    <property type="match status" value="2"/>
</dbReference>
<evidence type="ECO:0000256" key="19">
    <source>
        <dbReference type="ARBA" id="ARBA00023273"/>
    </source>
</evidence>
<dbReference type="SMART" id="SM00268">
    <property type="entry name" value="ACTIN"/>
    <property type="match status" value="1"/>
</dbReference>
<dbReference type="PROSITE" id="PS50011">
    <property type="entry name" value="PROTEIN_KINASE_DOM"/>
    <property type="match status" value="1"/>
</dbReference>
<feature type="compositionally biased region" description="Polar residues" evidence="28">
    <location>
        <begin position="577"/>
        <end position="592"/>
    </location>
</feature>
<evidence type="ECO:0000256" key="20">
    <source>
        <dbReference type="ARBA" id="ARBA00047899"/>
    </source>
</evidence>
<dbReference type="GO" id="GO:0005886">
    <property type="term" value="C:plasma membrane"/>
    <property type="evidence" value="ECO:0007669"/>
    <property type="project" value="UniProtKB-SubCell"/>
</dbReference>
<evidence type="ECO:0000256" key="8">
    <source>
        <dbReference type="ARBA" id="ARBA00022475"/>
    </source>
</evidence>
<evidence type="ECO:0000256" key="28">
    <source>
        <dbReference type="SAM" id="MobiDB-lite"/>
    </source>
</evidence>
<feature type="coiled-coil region" evidence="27">
    <location>
        <begin position="2090"/>
        <end position="2157"/>
    </location>
</feature>
<keyword evidence="16" id="KW-0472">Membrane</keyword>
<keyword evidence="14" id="KW-0418">Kinase</keyword>
<evidence type="ECO:0000259" key="32">
    <source>
        <dbReference type="PROSITE" id="PS51360"/>
    </source>
</evidence>
<feature type="compositionally biased region" description="Acidic residues" evidence="28">
    <location>
        <begin position="1692"/>
        <end position="1706"/>
    </location>
</feature>
<dbReference type="FunFam" id="3.90.640.10:FF:000005">
    <property type="entry name" value="Actin-related protein 2"/>
    <property type="match status" value="1"/>
</dbReference>
<dbReference type="GO" id="GO:0050321">
    <property type="term" value="F:tau-protein kinase activity"/>
    <property type="evidence" value="ECO:0007669"/>
    <property type="project" value="TreeGrafter"/>
</dbReference>
<comment type="catalytic activity">
    <reaction evidence="20">
        <text>L-threonyl-[protein] + ATP = O-phospho-L-threonyl-[protein] + ADP + H(+)</text>
        <dbReference type="Rhea" id="RHEA:46608"/>
        <dbReference type="Rhea" id="RHEA-COMP:11060"/>
        <dbReference type="Rhea" id="RHEA-COMP:11605"/>
        <dbReference type="ChEBI" id="CHEBI:15378"/>
        <dbReference type="ChEBI" id="CHEBI:30013"/>
        <dbReference type="ChEBI" id="CHEBI:30616"/>
        <dbReference type="ChEBI" id="CHEBI:61977"/>
        <dbReference type="ChEBI" id="CHEBI:456216"/>
        <dbReference type="EC" id="2.7.11.1"/>
    </reaction>
</comment>
<evidence type="ECO:0000256" key="7">
    <source>
        <dbReference type="ARBA" id="ARBA00012513"/>
    </source>
</evidence>
<feature type="compositionally biased region" description="Basic residues" evidence="28">
    <location>
        <begin position="1657"/>
        <end position="1675"/>
    </location>
</feature>
<evidence type="ECO:0000259" key="31">
    <source>
        <dbReference type="PROSITE" id="PS50032"/>
    </source>
</evidence>
<evidence type="ECO:0000256" key="12">
    <source>
        <dbReference type="ARBA" id="ARBA00022679"/>
    </source>
</evidence>
<dbReference type="InterPro" id="IPR001772">
    <property type="entry name" value="KA1_dom"/>
</dbReference>
<dbReference type="Pfam" id="PF02149">
    <property type="entry name" value="KA1"/>
    <property type="match status" value="1"/>
</dbReference>
<dbReference type="FunFam" id="3.30.200.20:FF:000003">
    <property type="entry name" value="Non-specific serine/threonine protein kinase"/>
    <property type="match status" value="1"/>
</dbReference>
<feature type="region of interest" description="Disordered" evidence="28">
    <location>
        <begin position="821"/>
        <end position="877"/>
    </location>
</feature>
<name>A0A7R9P5H9_TIMCA</name>
<keyword evidence="11" id="KW-0597">Phosphoprotein</keyword>
<dbReference type="InterPro" id="IPR004343">
    <property type="entry name" value="Plus-3_dom"/>
</dbReference>
<dbReference type="Gene3D" id="1.10.510.10">
    <property type="entry name" value="Transferase(Phosphotransferase) domain 1"/>
    <property type="match status" value="1"/>
</dbReference>
<dbReference type="PANTHER" id="PTHR24346">
    <property type="entry name" value="MAP/MICROTUBULE AFFINITY-REGULATING KINASE"/>
    <property type="match status" value="1"/>
</dbReference>
<feature type="domain" description="KA1" evidence="31">
    <location>
        <begin position="962"/>
        <end position="1011"/>
    </location>
</feature>
<accession>A0A7R9P5H9</accession>
<dbReference type="SUPFAM" id="SSF53067">
    <property type="entry name" value="Actin-like ATPase domain"/>
    <property type="match status" value="2"/>
</dbReference>
<dbReference type="InterPro" id="IPR036128">
    <property type="entry name" value="Plus3-like_sf"/>
</dbReference>
<evidence type="ECO:0000256" key="18">
    <source>
        <dbReference type="ARBA" id="ARBA00023212"/>
    </source>
</evidence>
<dbReference type="FunFam" id="3.30.310.80:FF:000001">
    <property type="entry name" value="Non-specific serine/threonine protein kinase"/>
    <property type="match status" value="1"/>
</dbReference>
<evidence type="ECO:0000256" key="17">
    <source>
        <dbReference type="ARBA" id="ARBA00023203"/>
    </source>
</evidence>
<evidence type="ECO:0000259" key="29">
    <source>
        <dbReference type="PROSITE" id="PS50011"/>
    </source>
</evidence>
<evidence type="ECO:0000256" key="14">
    <source>
        <dbReference type="ARBA" id="ARBA00022777"/>
    </source>
</evidence>
<feature type="domain" description="UBA" evidence="30">
    <location>
        <begin position="345"/>
        <end position="387"/>
    </location>
</feature>
<dbReference type="GO" id="GO:0005524">
    <property type="term" value="F:ATP binding"/>
    <property type="evidence" value="ECO:0007669"/>
    <property type="project" value="UniProtKB-UniRule"/>
</dbReference>
<dbReference type="GO" id="GO:0003677">
    <property type="term" value="F:DNA binding"/>
    <property type="evidence" value="ECO:0007669"/>
    <property type="project" value="InterPro"/>
</dbReference>
<dbReference type="InterPro" id="IPR043129">
    <property type="entry name" value="ATPase_NBD"/>
</dbReference>
<keyword evidence="19" id="KW-0966">Cell projection</keyword>
<comment type="function">
    <text evidence="22">Serine/threonine-protein kinase. Involved in the specific phosphorylation of microtubule-associated proteins for MAP2 and MAP4. Phosphorylates the microtubule-associated protein MAPT/TAU. Phosphorylates CDC25C on 'Ser-216'. Regulates localization and activity of some histone deacetylases by mediating phosphorylation of HDAC7, promoting subsequent interaction between HDAC7 and 14-3-3 and export from the nucleus. Regulates localization and activity of MITF by mediating its phosphorylation, promoting subsequent interaction between MITF and 14-3-3 and retention in the cytosol. Negatively regulates the Hippo signaling pathway and antagonizes the phosphorylation of LATS1. Cooperates with DLG5 to inhibit the kinase activity of STK3/MST2 toward LATS1. Phosphorylates PKP2 and KSR1.</text>
</comment>
<dbReference type="GO" id="GO:0042995">
    <property type="term" value="C:cell projection"/>
    <property type="evidence" value="ECO:0007669"/>
    <property type="project" value="UniProtKB-SubCell"/>
</dbReference>
<evidence type="ECO:0000256" key="27">
    <source>
        <dbReference type="SAM" id="Coils"/>
    </source>
</evidence>
<feature type="compositionally biased region" description="Low complexity" evidence="28">
    <location>
        <begin position="1899"/>
        <end position="1908"/>
    </location>
</feature>
<dbReference type="GO" id="GO:0035556">
    <property type="term" value="P:intracellular signal transduction"/>
    <property type="evidence" value="ECO:0007669"/>
    <property type="project" value="TreeGrafter"/>
</dbReference>
<dbReference type="SMART" id="SM00220">
    <property type="entry name" value="S_TKc"/>
    <property type="match status" value="1"/>
</dbReference>
<evidence type="ECO:0000256" key="25">
    <source>
        <dbReference type="ARBA" id="ARBA00074935"/>
    </source>
</evidence>
<dbReference type="Pfam" id="PF00069">
    <property type="entry name" value="Pkinase"/>
    <property type="match status" value="1"/>
</dbReference>
<feature type="compositionally biased region" description="Polar residues" evidence="28">
    <location>
        <begin position="649"/>
        <end position="661"/>
    </location>
</feature>
<keyword evidence="27" id="KW-0175">Coiled coil</keyword>
<feature type="region of interest" description="Disordered" evidence="28">
    <location>
        <begin position="1617"/>
        <end position="1746"/>
    </location>
</feature>
<keyword evidence="8" id="KW-1003">Cell membrane</keyword>
<evidence type="ECO:0000256" key="2">
    <source>
        <dbReference type="ARBA" id="ARBA00004245"/>
    </source>
</evidence>
<evidence type="ECO:0000256" key="6">
    <source>
        <dbReference type="ARBA" id="ARBA00010121"/>
    </source>
</evidence>
<keyword evidence="12" id="KW-0808">Transferase</keyword>
<dbReference type="CDD" id="cd14072">
    <property type="entry name" value="STKc_MARK"/>
    <property type="match status" value="1"/>
</dbReference>
<dbReference type="InterPro" id="IPR011009">
    <property type="entry name" value="Kinase-like_dom_sf"/>
</dbReference>
<feature type="region of interest" description="Disordered" evidence="28">
    <location>
        <begin position="2291"/>
        <end position="2326"/>
    </location>
</feature>
<dbReference type="PROSITE" id="PS50030">
    <property type="entry name" value="UBA"/>
    <property type="match status" value="1"/>
</dbReference>
<keyword evidence="9" id="KW-0963">Cytoplasm</keyword>
<keyword evidence="17" id="KW-0009">Actin-binding</keyword>
<dbReference type="InterPro" id="IPR000719">
    <property type="entry name" value="Prot_kinase_dom"/>
</dbReference>
<dbReference type="SMART" id="SM00719">
    <property type="entry name" value="Plus3"/>
    <property type="match status" value="1"/>
</dbReference>
<keyword evidence="15 26" id="KW-0067">ATP-binding</keyword>
<feature type="compositionally biased region" description="Basic and acidic residues" evidence="28">
    <location>
        <begin position="1820"/>
        <end position="1846"/>
    </location>
</feature>
<feature type="compositionally biased region" description="Polar residues" evidence="28">
    <location>
        <begin position="432"/>
        <end position="447"/>
    </location>
</feature>
<dbReference type="Gene3D" id="1.10.8.10">
    <property type="entry name" value="DNA helicase RuvA subunit, C-terminal domain"/>
    <property type="match status" value="1"/>
</dbReference>
<feature type="region of interest" description="Disordered" evidence="28">
    <location>
        <begin position="389"/>
        <end position="458"/>
    </location>
</feature>
<feature type="compositionally biased region" description="Low complexity" evidence="28">
    <location>
        <begin position="398"/>
        <end position="407"/>
    </location>
</feature>
<comment type="subcellular location">
    <subcellularLocation>
        <location evidence="1">Cell membrane</location>
    </subcellularLocation>
    <subcellularLocation>
        <location evidence="3">Cell projection</location>
    </subcellularLocation>
    <subcellularLocation>
        <location evidence="4">Cytoplasm</location>
        <location evidence="4">Cell cortex</location>
    </subcellularLocation>
    <subcellularLocation>
        <location evidence="2">Cytoplasm</location>
        <location evidence="2">Cytoskeleton</location>
    </subcellularLocation>
</comment>
<evidence type="ECO:0000256" key="10">
    <source>
        <dbReference type="ARBA" id="ARBA00022527"/>
    </source>
</evidence>
<comment type="subunit">
    <text evidence="23">Interacts with MAPT/TAU. Interacts with DLG5 (via coiled-coil domain). Interacts with STK3/MST2 and STK4/MST1 in the presence of DLG5. Interacts with YWHAB, YWHAG, YWHAQ and YWHAZ. Interacts with PKP2 (via N-terminus). Interacts with CDC25C. Interacts with KSR1.</text>
</comment>
<dbReference type="InterPro" id="IPR004000">
    <property type="entry name" value="Actin"/>
</dbReference>
<evidence type="ECO:0000256" key="23">
    <source>
        <dbReference type="ARBA" id="ARBA00063680"/>
    </source>
</evidence>
<evidence type="ECO:0000256" key="13">
    <source>
        <dbReference type="ARBA" id="ARBA00022741"/>
    </source>
</evidence>
<dbReference type="PROSITE" id="PS01132">
    <property type="entry name" value="ACTINS_ACT_LIKE"/>
    <property type="match status" value="1"/>
</dbReference>
<dbReference type="CDD" id="cd12196">
    <property type="entry name" value="MARK1-3_C"/>
    <property type="match status" value="1"/>
</dbReference>
<feature type="region of interest" description="Disordered" evidence="28">
    <location>
        <begin position="542"/>
        <end position="592"/>
    </location>
</feature>
<dbReference type="Gene3D" id="3.90.640.10">
    <property type="entry name" value="Actin, Chain A, domain 4"/>
    <property type="match status" value="1"/>
</dbReference>